<reference evidence="1 2" key="1">
    <citation type="submission" date="2008-02" db="EMBL/GenBank/DDBJ databases">
        <title>Complete sequence of Shewanella woodyi ATCC 51908.</title>
        <authorList>
            <consortium name="US DOE Joint Genome Institute"/>
            <person name="Copeland A."/>
            <person name="Lucas S."/>
            <person name="Lapidus A."/>
            <person name="Glavina del Rio T."/>
            <person name="Dalin E."/>
            <person name="Tice H."/>
            <person name="Bruce D."/>
            <person name="Goodwin L."/>
            <person name="Pitluck S."/>
            <person name="Sims D."/>
            <person name="Brettin T."/>
            <person name="Detter J.C."/>
            <person name="Han C."/>
            <person name="Kuske C.R."/>
            <person name="Schmutz J."/>
            <person name="Larimer F."/>
            <person name="Land M."/>
            <person name="Hauser L."/>
            <person name="Kyrpides N."/>
            <person name="Lykidis A."/>
            <person name="Zhao J.-S."/>
            <person name="Richardson P."/>
        </authorList>
    </citation>
    <scope>NUCLEOTIDE SEQUENCE [LARGE SCALE GENOMIC DNA]</scope>
    <source>
        <strain evidence="2">ATCC 51908 / MS32</strain>
    </source>
</reference>
<sequence precursor="true">MNLILKVVIVTILLIFTCDAFSSTRFRNVTITGAGVFLSGGKGILLININGDKSSMEECATTKRFAIDSNVPNYQEMVSLAMTAYISGQTNVDLYVTESCNSWGNAQDLRGIKMGTMPW</sequence>
<evidence type="ECO:0000313" key="1">
    <source>
        <dbReference type="EMBL" id="ACA85765.1"/>
    </source>
</evidence>
<evidence type="ECO:0000313" key="2">
    <source>
        <dbReference type="Proteomes" id="UP000002168"/>
    </source>
</evidence>
<protein>
    <submittedName>
        <fullName evidence="1">Uncharacterized protein</fullName>
    </submittedName>
</protein>
<keyword evidence="2" id="KW-1185">Reference proteome</keyword>
<gene>
    <name evidence="1" type="ordered locus">Swoo_1477</name>
</gene>
<name>B1KKC5_SHEWM</name>
<dbReference type="eggNOG" id="ENOG502ZZN5">
    <property type="taxonomic scope" value="Bacteria"/>
</dbReference>
<dbReference type="KEGG" id="swd:Swoo_1477"/>
<dbReference type="RefSeq" id="WP_012324111.1">
    <property type="nucleotide sequence ID" value="NC_010506.1"/>
</dbReference>
<dbReference type="STRING" id="392500.Swoo_1477"/>
<dbReference type="HOGENOM" id="CLU_2083882_0_0_6"/>
<dbReference type="Proteomes" id="UP000002168">
    <property type="component" value="Chromosome"/>
</dbReference>
<dbReference type="AlphaFoldDB" id="B1KKC5"/>
<dbReference type="EMBL" id="CP000961">
    <property type="protein sequence ID" value="ACA85765.1"/>
    <property type="molecule type" value="Genomic_DNA"/>
</dbReference>
<proteinExistence type="predicted"/>
<accession>B1KKC5</accession>
<organism evidence="1 2">
    <name type="scientific">Shewanella woodyi (strain ATCC 51908 / MS32)</name>
    <dbReference type="NCBI Taxonomy" id="392500"/>
    <lineage>
        <taxon>Bacteria</taxon>
        <taxon>Pseudomonadati</taxon>
        <taxon>Pseudomonadota</taxon>
        <taxon>Gammaproteobacteria</taxon>
        <taxon>Alteromonadales</taxon>
        <taxon>Shewanellaceae</taxon>
        <taxon>Shewanella</taxon>
    </lineage>
</organism>